<feature type="region of interest" description="Disordered" evidence="1">
    <location>
        <begin position="1"/>
        <end position="58"/>
    </location>
</feature>
<dbReference type="InterPro" id="IPR007201">
    <property type="entry name" value="Mei2-like_Rrm_C"/>
</dbReference>
<feature type="compositionally biased region" description="Polar residues" evidence="1">
    <location>
        <begin position="203"/>
        <end position="213"/>
    </location>
</feature>
<reference evidence="3 4" key="1">
    <citation type="submission" date="2016-05" db="EMBL/GenBank/DDBJ databases">
        <title>Nuclear genome of Blastocystis sp. subtype 1 NandII.</title>
        <authorList>
            <person name="Gentekaki E."/>
            <person name="Curtis B."/>
            <person name="Stairs C."/>
            <person name="Eme L."/>
            <person name="Herman E."/>
            <person name="Klimes V."/>
            <person name="Arias M.C."/>
            <person name="Elias M."/>
            <person name="Hilliou F."/>
            <person name="Klute M."/>
            <person name="Malik S.-B."/>
            <person name="Pightling A."/>
            <person name="Rachubinski R."/>
            <person name="Salas D."/>
            <person name="Schlacht A."/>
            <person name="Suga H."/>
            <person name="Archibald J."/>
            <person name="Ball S.G."/>
            <person name="Clark G."/>
            <person name="Dacks J."/>
            <person name="Van Der Giezen M."/>
            <person name="Tsaousis A."/>
            <person name="Roger A."/>
        </authorList>
    </citation>
    <scope>NUCLEOTIDE SEQUENCE [LARGE SCALE GENOMIC DNA]</scope>
    <source>
        <strain evidence="4">ATCC 50177 / NandII</strain>
    </source>
</reference>
<keyword evidence="4" id="KW-1185">Reference proteome</keyword>
<feature type="region of interest" description="Disordered" evidence="1">
    <location>
        <begin position="304"/>
        <end position="365"/>
    </location>
</feature>
<dbReference type="AlphaFoldDB" id="A0A196SH58"/>
<gene>
    <name evidence="3" type="ORF">AV274_2836</name>
</gene>
<feature type="compositionally biased region" description="Polar residues" evidence="1">
    <location>
        <begin position="231"/>
        <end position="242"/>
    </location>
</feature>
<dbReference type="EMBL" id="LXWW01000139">
    <property type="protein sequence ID" value="OAO15497.1"/>
    <property type="molecule type" value="Genomic_DNA"/>
</dbReference>
<feature type="compositionally biased region" description="Polar residues" evidence="1">
    <location>
        <begin position="304"/>
        <end position="318"/>
    </location>
</feature>
<feature type="compositionally biased region" description="Basic and acidic residues" evidence="1">
    <location>
        <begin position="214"/>
        <end position="229"/>
    </location>
</feature>
<evidence type="ECO:0000313" key="3">
    <source>
        <dbReference type="EMBL" id="OAO15497.1"/>
    </source>
</evidence>
<sequence length="519" mass="57667">MNALRESVPTGENGVRASPGSKSPCKSEEAPPHHGELEAFPANPSFPAASPYQSKSIDVRNPLSGLQFRGCTGTGSSDSSVPSASSAVYRNRMDSSFFSSFSNTKSGTLQPEAINLPGLLEPRPPFSNSGYYPYNAPGTLPARSTPHPLYASNDYWNSPSSAIDSFASYSQPFNPAPSYPYPPEYPCEYSSHSLMELSSPSFFSPDTATTIPSRQEDSSNHSFTSREDSSMDPSNSFMRSQTLSSQLPQSISFSSTVPAPVFLPPKSTPFSPSPMQMDKPESISHPTPTMRNYSTVREFVPSKSNSLVNSSTELTQEPATEPLSSHDPAASRRKTLNSSEHPSAMNGVGPKKGRKSNGRMTDPNSQLLSIDINNLHRDPRTTLMIRNIPNSFSQEVLLRIVNGYIPNRFDFFYLPIDFRTQCNLGYCYINVVDVNTVEELYKSFHNKHWPNTPSQKTCHICYARIQGTEQMLEHSKDWAVMHLPEQFRPLFFKPVKQIVDGVERVVMQRVTPEVEMRMK</sequence>
<feature type="compositionally biased region" description="Low complexity" evidence="1">
    <location>
        <begin position="39"/>
        <end position="51"/>
    </location>
</feature>
<evidence type="ECO:0000256" key="1">
    <source>
        <dbReference type="SAM" id="MobiDB-lite"/>
    </source>
</evidence>
<feature type="region of interest" description="Disordered" evidence="1">
    <location>
        <begin position="203"/>
        <end position="245"/>
    </location>
</feature>
<protein>
    <submittedName>
        <fullName evidence="3">Mei2-like protein</fullName>
    </submittedName>
</protein>
<proteinExistence type="predicted"/>
<feature type="region of interest" description="Disordered" evidence="1">
    <location>
        <begin position="265"/>
        <end position="288"/>
    </location>
</feature>
<organism evidence="3 4">
    <name type="scientific">Blastocystis sp. subtype 1 (strain ATCC 50177 / NandII)</name>
    <dbReference type="NCBI Taxonomy" id="478820"/>
    <lineage>
        <taxon>Eukaryota</taxon>
        <taxon>Sar</taxon>
        <taxon>Stramenopiles</taxon>
        <taxon>Bigyra</taxon>
        <taxon>Opalozoa</taxon>
        <taxon>Opalinata</taxon>
        <taxon>Blastocystidae</taxon>
        <taxon>Blastocystis</taxon>
    </lineage>
</organism>
<dbReference type="InterPro" id="IPR035979">
    <property type="entry name" value="RBD_domain_sf"/>
</dbReference>
<evidence type="ECO:0000259" key="2">
    <source>
        <dbReference type="Pfam" id="PF04059"/>
    </source>
</evidence>
<dbReference type="Proteomes" id="UP000078348">
    <property type="component" value="Unassembled WGS sequence"/>
</dbReference>
<feature type="domain" description="Mei2-like C-terminal RNA recognition motif" evidence="2">
    <location>
        <begin position="380"/>
        <end position="474"/>
    </location>
</feature>
<dbReference type="CDD" id="cd12277">
    <property type="entry name" value="RRM3_MEI2_EAR1_like"/>
    <property type="match status" value="1"/>
</dbReference>
<dbReference type="SUPFAM" id="SSF54928">
    <property type="entry name" value="RNA-binding domain, RBD"/>
    <property type="match status" value="1"/>
</dbReference>
<dbReference type="Pfam" id="PF04059">
    <property type="entry name" value="RRM_2"/>
    <property type="match status" value="1"/>
</dbReference>
<comment type="caution">
    <text evidence="3">The sequence shown here is derived from an EMBL/GenBank/DDBJ whole genome shotgun (WGS) entry which is preliminary data.</text>
</comment>
<accession>A0A196SH58</accession>
<feature type="compositionally biased region" description="Basic and acidic residues" evidence="1">
    <location>
        <begin position="25"/>
        <end position="37"/>
    </location>
</feature>
<dbReference type="GO" id="GO:0003676">
    <property type="term" value="F:nucleic acid binding"/>
    <property type="evidence" value="ECO:0007669"/>
    <property type="project" value="InterPro"/>
</dbReference>
<dbReference type="OrthoDB" id="417481at2759"/>
<evidence type="ECO:0000313" key="4">
    <source>
        <dbReference type="Proteomes" id="UP000078348"/>
    </source>
</evidence>
<name>A0A196SH58_BLAHN</name>